<proteinExistence type="predicted"/>
<dbReference type="HOGENOM" id="CLU_119049_0_0_6"/>
<evidence type="ECO:0000256" key="1">
    <source>
        <dbReference type="SAM" id="MobiDB-lite"/>
    </source>
</evidence>
<dbReference type="Gene3D" id="3.10.450.160">
    <property type="entry name" value="inner membrane protein cigr"/>
    <property type="match status" value="1"/>
</dbReference>
<dbReference type="AlphaFoldDB" id="D0KWW9"/>
<evidence type="ECO:0000313" key="3">
    <source>
        <dbReference type="EMBL" id="ACX97089.1"/>
    </source>
</evidence>
<dbReference type="RefSeq" id="WP_012825120.1">
    <property type="nucleotide sequence ID" value="NC_013422.1"/>
</dbReference>
<protein>
    <recommendedName>
        <fullName evidence="5">Integral membrane protein</fullName>
    </recommendedName>
</protein>
<dbReference type="Proteomes" id="UP000009102">
    <property type="component" value="Chromosome"/>
</dbReference>
<dbReference type="KEGG" id="hna:Hneap_2275"/>
<feature type="region of interest" description="Disordered" evidence="1">
    <location>
        <begin position="24"/>
        <end position="64"/>
    </location>
</feature>
<dbReference type="STRING" id="555778.Hneap_2275"/>
<gene>
    <name evidence="3" type="ordered locus">Hneap_2275</name>
</gene>
<evidence type="ECO:0000313" key="4">
    <source>
        <dbReference type="Proteomes" id="UP000009102"/>
    </source>
</evidence>
<reference evidence="3 4" key="1">
    <citation type="submission" date="2009-10" db="EMBL/GenBank/DDBJ databases">
        <title>Complete sequence of Halothiobacillus neapolitanus c2.</title>
        <authorList>
            <consortium name="US DOE Joint Genome Institute"/>
            <person name="Lucas S."/>
            <person name="Copeland A."/>
            <person name="Lapidus A."/>
            <person name="Glavina del Rio T."/>
            <person name="Tice H."/>
            <person name="Bruce D."/>
            <person name="Goodwin L."/>
            <person name="Pitluck S."/>
            <person name="Davenport K."/>
            <person name="Brettin T."/>
            <person name="Detter J.C."/>
            <person name="Han C."/>
            <person name="Tapia R."/>
            <person name="Larimer F."/>
            <person name="Land M."/>
            <person name="Hauser L."/>
            <person name="Kyrpides N."/>
            <person name="Mikhailova N."/>
            <person name="Kerfeld C."/>
            <person name="Cannon G."/>
            <person name="Heinhort S."/>
        </authorList>
    </citation>
    <scope>NUCLEOTIDE SEQUENCE [LARGE SCALE GENOMIC DNA]</scope>
    <source>
        <strain evidence="4">ATCC 23641 / c2</strain>
    </source>
</reference>
<dbReference type="EMBL" id="CP001801">
    <property type="protein sequence ID" value="ACX97089.1"/>
    <property type="molecule type" value="Genomic_DNA"/>
</dbReference>
<evidence type="ECO:0000256" key="2">
    <source>
        <dbReference type="SAM" id="SignalP"/>
    </source>
</evidence>
<sequence>MRLKNQILMAVVAGMFSVSVGSTVASADPPPWAGGQDRSDKHHGGDHDRDDDRRGARGDRGHDHYQITTREQYYINDWYRRHGHKNHGHRLPPGQAKKLYRGAPWPPPYAYAPLPYEVVRGLQPLPPGYRYYQVGADVVIANLAGRVVTDVVYDLLNR</sequence>
<feature type="chain" id="PRO_5003010772" description="Integral membrane protein" evidence="2">
    <location>
        <begin position="28"/>
        <end position="158"/>
    </location>
</feature>
<organism evidence="3 4">
    <name type="scientific">Halothiobacillus neapolitanus (strain ATCC 23641 / DSM 15147 / CIP 104769 / NCIMB 8539 / c2)</name>
    <name type="common">Thiobacillus neapolitanus</name>
    <dbReference type="NCBI Taxonomy" id="555778"/>
    <lineage>
        <taxon>Bacteria</taxon>
        <taxon>Pseudomonadati</taxon>
        <taxon>Pseudomonadota</taxon>
        <taxon>Gammaproteobacteria</taxon>
        <taxon>Chromatiales</taxon>
        <taxon>Halothiobacillaceae</taxon>
        <taxon>Halothiobacillus</taxon>
    </lineage>
</organism>
<name>D0KWW9_HALNC</name>
<feature type="compositionally biased region" description="Basic and acidic residues" evidence="1">
    <location>
        <begin position="37"/>
        <end position="64"/>
    </location>
</feature>
<accession>D0KWW9</accession>
<keyword evidence="4" id="KW-1185">Reference proteome</keyword>
<keyword evidence="2" id="KW-0732">Signal</keyword>
<feature type="signal peptide" evidence="2">
    <location>
        <begin position="1"/>
        <end position="27"/>
    </location>
</feature>
<dbReference type="OrthoDB" id="9808839at2"/>
<evidence type="ECO:0008006" key="5">
    <source>
        <dbReference type="Google" id="ProtNLM"/>
    </source>
</evidence>